<name>A0A9D9HLB6_9BACT</name>
<organism evidence="2 3">
    <name type="scientific">Candidatus Cryptobacteroides intestinigallinarum</name>
    <dbReference type="NCBI Taxonomy" id="2840767"/>
    <lineage>
        <taxon>Bacteria</taxon>
        <taxon>Pseudomonadati</taxon>
        <taxon>Bacteroidota</taxon>
        <taxon>Bacteroidia</taxon>
        <taxon>Bacteroidales</taxon>
        <taxon>Candidatus Cryptobacteroides</taxon>
    </lineage>
</organism>
<evidence type="ECO:0000313" key="3">
    <source>
        <dbReference type="Proteomes" id="UP000823617"/>
    </source>
</evidence>
<accession>A0A9D9HLB6</accession>
<protein>
    <submittedName>
        <fullName evidence="2">TPM domain-containing protein</fullName>
    </submittedName>
</protein>
<feature type="domain" description="TPM" evidence="1">
    <location>
        <begin position="4"/>
        <end position="120"/>
    </location>
</feature>
<comment type="caution">
    <text evidence="2">The sequence shown here is derived from an EMBL/GenBank/DDBJ whole genome shotgun (WGS) entry which is preliminary data.</text>
</comment>
<proteinExistence type="predicted"/>
<dbReference type="EMBL" id="JADIMK010000065">
    <property type="protein sequence ID" value="MBO8455939.1"/>
    <property type="molecule type" value="Genomic_DNA"/>
</dbReference>
<gene>
    <name evidence="2" type="ORF">IAC08_06000</name>
</gene>
<evidence type="ECO:0000259" key="1">
    <source>
        <dbReference type="Pfam" id="PF04536"/>
    </source>
</evidence>
<dbReference type="PANTHER" id="PTHR30373:SF8">
    <property type="entry name" value="BLL7265 PROTEIN"/>
    <property type="match status" value="1"/>
</dbReference>
<reference evidence="2" key="2">
    <citation type="journal article" date="2021" name="PeerJ">
        <title>Extensive microbial diversity within the chicken gut microbiome revealed by metagenomics and culture.</title>
        <authorList>
            <person name="Gilroy R."/>
            <person name="Ravi A."/>
            <person name="Getino M."/>
            <person name="Pursley I."/>
            <person name="Horton D.L."/>
            <person name="Alikhan N.F."/>
            <person name="Baker D."/>
            <person name="Gharbi K."/>
            <person name="Hall N."/>
            <person name="Watson M."/>
            <person name="Adriaenssens E.M."/>
            <person name="Foster-Nyarko E."/>
            <person name="Jarju S."/>
            <person name="Secka A."/>
            <person name="Antonio M."/>
            <person name="Oren A."/>
            <person name="Chaudhuri R.R."/>
            <person name="La Ragione R."/>
            <person name="Hildebrand F."/>
            <person name="Pallen M.J."/>
        </authorList>
    </citation>
    <scope>NUCLEOTIDE SEQUENCE</scope>
    <source>
        <strain evidence="2">B1-3475</strain>
    </source>
</reference>
<dbReference type="AlphaFoldDB" id="A0A9D9HLB6"/>
<dbReference type="InterPro" id="IPR007621">
    <property type="entry name" value="TPM_dom"/>
</dbReference>
<dbReference type="Pfam" id="PF04536">
    <property type="entry name" value="TPM_phosphatase"/>
    <property type="match status" value="1"/>
</dbReference>
<reference evidence="2" key="1">
    <citation type="submission" date="2020-10" db="EMBL/GenBank/DDBJ databases">
        <authorList>
            <person name="Gilroy R."/>
        </authorList>
    </citation>
    <scope>NUCLEOTIDE SEQUENCE</scope>
    <source>
        <strain evidence="2">B1-3475</strain>
    </source>
</reference>
<dbReference type="Gene3D" id="3.10.310.50">
    <property type="match status" value="1"/>
</dbReference>
<evidence type="ECO:0000313" key="2">
    <source>
        <dbReference type="EMBL" id="MBO8455939.1"/>
    </source>
</evidence>
<sequence>MKAKDFLTGEEIKSVTQAIAEAEKWTSGEIRVHLDETCTGSPMERAEEVFSFLKMDRTQLRNGVLIYVACQSKVFAIIGDKGINDTVPENFWQNVAEVMKKEFSAGRYASGLSEAVRMAGEKLKEFFPYKADDVNELPDDISFGKQNP</sequence>
<dbReference type="Proteomes" id="UP000823617">
    <property type="component" value="Unassembled WGS sequence"/>
</dbReference>
<dbReference type="PANTHER" id="PTHR30373">
    <property type="entry name" value="UPF0603 PROTEIN YGCG"/>
    <property type="match status" value="1"/>
</dbReference>